<sequence>MPLQEKQLGQSRPTGTTVVSLYSPGASITGIITSIIICNQSGVSAAYRIFLDDDGAVYDESTALFWDIVIAGEATHVVEARLPMNDEDGNLAVRSDTGNALTFTALGKEIT</sequence>
<reference evidence="1" key="1">
    <citation type="journal article" date="2015" name="Nature">
        <title>Complex archaea that bridge the gap between prokaryotes and eukaryotes.</title>
        <authorList>
            <person name="Spang A."/>
            <person name="Saw J.H."/>
            <person name="Jorgensen S.L."/>
            <person name="Zaremba-Niedzwiedzka K."/>
            <person name="Martijn J."/>
            <person name="Lind A.E."/>
            <person name="van Eijk R."/>
            <person name="Schleper C."/>
            <person name="Guy L."/>
            <person name="Ettema T.J."/>
        </authorList>
    </citation>
    <scope>NUCLEOTIDE SEQUENCE</scope>
</reference>
<comment type="caution">
    <text evidence="1">The sequence shown here is derived from an EMBL/GenBank/DDBJ whole genome shotgun (WGS) entry which is preliminary data.</text>
</comment>
<dbReference type="AlphaFoldDB" id="A0A0F9QGJ9"/>
<dbReference type="EMBL" id="LAZR01001528">
    <property type="protein sequence ID" value="KKN43195.1"/>
    <property type="molecule type" value="Genomic_DNA"/>
</dbReference>
<organism evidence="1">
    <name type="scientific">marine sediment metagenome</name>
    <dbReference type="NCBI Taxonomy" id="412755"/>
    <lineage>
        <taxon>unclassified sequences</taxon>
        <taxon>metagenomes</taxon>
        <taxon>ecological metagenomes</taxon>
    </lineage>
</organism>
<gene>
    <name evidence="1" type="ORF">LCGC14_0705760</name>
</gene>
<proteinExistence type="predicted"/>
<name>A0A0F9QGJ9_9ZZZZ</name>
<accession>A0A0F9QGJ9</accession>
<evidence type="ECO:0000313" key="1">
    <source>
        <dbReference type="EMBL" id="KKN43195.1"/>
    </source>
</evidence>
<protein>
    <submittedName>
        <fullName evidence="1">Uncharacterized protein</fullName>
    </submittedName>
</protein>